<name>A0ABR0G072_9PEZI</name>
<dbReference type="Proteomes" id="UP001322138">
    <property type="component" value="Unassembled WGS sequence"/>
</dbReference>
<evidence type="ECO:0000313" key="2">
    <source>
        <dbReference type="Proteomes" id="UP001322138"/>
    </source>
</evidence>
<keyword evidence="2" id="KW-1185">Reference proteome</keyword>
<organism evidence="1 2">
    <name type="scientific">Podospora bellae-mahoneyi</name>
    <dbReference type="NCBI Taxonomy" id="2093777"/>
    <lineage>
        <taxon>Eukaryota</taxon>
        <taxon>Fungi</taxon>
        <taxon>Dikarya</taxon>
        <taxon>Ascomycota</taxon>
        <taxon>Pezizomycotina</taxon>
        <taxon>Sordariomycetes</taxon>
        <taxon>Sordariomycetidae</taxon>
        <taxon>Sordariales</taxon>
        <taxon>Podosporaceae</taxon>
        <taxon>Podospora</taxon>
    </lineage>
</organism>
<comment type="caution">
    <text evidence="1">The sequence shown here is derived from an EMBL/GenBank/DDBJ whole genome shotgun (WGS) entry which is preliminary data.</text>
</comment>
<accession>A0ABR0G072</accession>
<dbReference type="RefSeq" id="XP_062738090.1">
    <property type="nucleotide sequence ID" value="XM_062872044.1"/>
</dbReference>
<sequence length="77" mass="8575">MNRNTSPQSAAFTTEISFSRHISAETSDRPIRLRKEAERELEANHSRQILLPAGPAPRIVSTSTAAMHHGLIARRMP</sequence>
<protein>
    <submittedName>
        <fullName evidence="1">Uncharacterized protein</fullName>
    </submittedName>
</protein>
<evidence type="ECO:0000313" key="1">
    <source>
        <dbReference type="EMBL" id="KAK4649115.1"/>
    </source>
</evidence>
<gene>
    <name evidence="1" type="ORF">QC761_0018050</name>
</gene>
<dbReference type="GeneID" id="87891128"/>
<dbReference type="EMBL" id="JAFFGZ010000001">
    <property type="protein sequence ID" value="KAK4649115.1"/>
    <property type="molecule type" value="Genomic_DNA"/>
</dbReference>
<proteinExistence type="predicted"/>
<reference evidence="1 2" key="1">
    <citation type="journal article" date="2023" name="bioRxiv">
        <title>High-quality genome assemblies of four members of thePodospora anserinaspecies complex.</title>
        <authorList>
            <person name="Ament-Velasquez S.L."/>
            <person name="Vogan A.A."/>
            <person name="Wallerman O."/>
            <person name="Hartmann F."/>
            <person name="Gautier V."/>
            <person name="Silar P."/>
            <person name="Giraud T."/>
            <person name="Johannesson H."/>
        </authorList>
    </citation>
    <scope>NUCLEOTIDE SEQUENCE [LARGE SCALE GENOMIC DNA]</scope>
    <source>
        <strain evidence="1 2">CBS 112042</strain>
    </source>
</reference>